<evidence type="ECO:0000256" key="17">
    <source>
        <dbReference type="ARBA" id="ARBA00078074"/>
    </source>
</evidence>
<evidence type="ECO:0000256" key="8">
    <source>
        <dbReference type="ARBA" id="ARBA00023285"/>
    </source>
</evidence>
<feature type="domain" description="Peptidase M20 dimerisation" evidence="18">
    <location>
        <begin position="211"/>
        <end position="293"/>
    </location>
</feature>
<dbReference type="InterPro" id="IPR002933">
    <property type="entry name" value="Peptidase_M20"/>
</dbReference>
<evidence type="ECO:0000256" key="3">
    <source>
        <dbReference type="ARBA" id="ARBA00022670"/>
    </source>
</evidence>
<dbReference type="FunFam" id="3.40.630.10:FF:000018">
    <property type="entry name" value="Aminoacyl-histidine dipeptidase PepD"/>
    <property type="match status" value="1"/>
</dbReference>
<evidence type="ECO:0000256" key="4">
    <source>
        <dbReference type="ARBA" id="ARBA00022723"/>
    </source>
</evidence>
<dbReference type="PRINTS" id="PR00934">
    <property type="entry name" value="XHISDIPTASE"/>
</dbReference>
<evidence type="ECO:0000256" key="1">
    <source>
        <dbReference type="ARBA" id="ARBA00001941"/>
    </source>
</evidence>
<evidence type="ECO:0000256" key="7">
    <source>
        <dbReference type="ARBA" id="ARBA00023049"/>
    </source>
</evidence>
<keyword evidence="4" id="KW-0479">Metal-binding</keyword>
<organism evidence="19 20">
    <name type="scientific">Draconibacterium aestuarii</name>
    <dbReference type="NCBI Taxonomy" id="2998507"/>
    <lineage>
        <taxon>Bacteria</taxon>
        <taxon>Pseudomonadati</taxon>
        <taxon>Bacteroidota</taxon>
        <taxon>Bacteroidia</taxon>
        <taxon>Marinilabiliales</taxon>
        <taxon>Prolixibacteraceae</taxon>
        <taxon>Draconibacterium</taxon>
    </lineage>
</organism>
<dbReference type="Proteomes" id="UP001145087">
    <property type="component" value="Unassembled WGS sequence"/>
</dbReference>
<evidence type="ECO:0000256" key="13">
    <source>
        <dbReference type="ARBA" id="ARBA00071271"/>
    </source>
</evidence>
<dbReference type="EMBL" id="JAPOHD010000010">
    <property type="protein sequence ID" value="MCY1719758.1"/>
    <property type="molecule type" value="Genomic_DNA"/>
</dbReference>
<dbReference type="EC" id="3.4.13.18" evidence="10"/>
<dbReference type="GO" id="GO:0070573">
    <property type="term" value="F:metallodipeptidase activity"/>
    <property type="evidence" value="ECO:0007669"/>
    <property type="project" value="TreeGrafter"/>
</dbReference>
<dbReference type="CDD" id="cd03890">
    <property type="entry name" value="M20_pepD"/>
    <property type="match status" value="1"/>
</dbReference>
<evidence type="ECO:0000256" key="5">
    <source>
        <dbReference type="ARBA" id="ARBA00022801"/>
    </source>
</evidence>
<proteinExistence type="inferred from homology"/>
<dbReference type="FunFam" id="3.40.630.10:FF:000015">
    <property type="entry name" value="Aminoacyl-histidine dipeptidase PepD"/>
    <property type="match status" value="1"/>
</dbReference>
<dbReference type="PIRSF" id="PIRSF016599">
    <property type="entry name" value="Xaa-His_dipept"/>
    <property type="match status" value="1"/>
</dbReference>
<evidence type="ECO:0000256" key="10">
    <source>
        <dbReference type="ARBA" id="ARBA00038976"/>
    </source>
</evidence>
<evidence type="ECO:0000256" key="11">
    <source>
        <dbReference type="ARBA" id="ARBA00044252"/>
    </source>
</evidence>
<gene>
    <name evidence="19" type="ORF">OU798_05355</name>
</gene>
<dbReference type="PANTHER" id="PTHR43501">
    <property type="entry name" value="CYTOSOL NON-SPECIFIC DIPEPTIDASE"/>
    <property type="match status" value="1"/>
</dbReference>
<dbReference type="Pfam" id="PF01546">
    <property type="entry name" value="Peptidase_M20"/>
    <property type="match status" value="1"/>
</dbReference>
<dbReference type="SUPFAM" id="SSF53187">
    <property type="entry name" value="Zn-dependent exopeptidases"/>
    <property type="match status" value="1"/>
</dbReference>
<comment type="cofactor">
    <cofactor evidence="2">
        <name>Zn(2+)</name>
        <dbReference type="ChEBI" id="CHEBI:29105"/>
    </cofactor>
</comment>
<evidence type="ECO:0000256" key="15">
    <source>
        <dbReference type="ARBA" id="ARBA00076004"/>
    </source>
</evidence>
<keyword evidence="8" id="KW-0170">Cobalt</keyword>
<comment type="caution">
    <text evidence="19">The sequence shown here is derived from an EMBL/GenBank/DDBJ whole genome shotgun (WGS) entry which is preliminary data.</text>
</comment>
<keyword evidence="7" id="KW-0482">Metalloprotease</keyword>
<keyword evidence="6" id="KW-0862">Zinc</keyword>
<dbReference type="PANTHER" id="PTHR43501:SF1">
    <property type="entry name" value="CYTOSOL NON-SPECIFIC DIPEPTIDASE"/>
    <property type="match status" value="1"/>
</dbReference>
<comment type="catalytic activity">
    <reaction evidence="9">
        <text>Hydrolysis of dipeptides, preferentially hydrophobic dipeptides including prolyl amino acids.</text>
        <dbReference type="EC" id="3.4.13.18"/>
    </reaction>
</comment>
<keyword evidence="20" id="KW-1185">Reference proteome</keyword>
<evidence type="ECO:0000256" key="6">
    <source>
        <dbReference type="ARBA" id="ARBA00022833"/>
    </source>
</evidence>
<dbReference type="RefSeq" id="WP_343332094.1">
    <property type="nucleotide sequence ID" value="NZ_JAPOHD010000010.1"/>
</dbReference>
<keyword evidence="3" id="KW-0645">Protease</keyword>
<dbReference type="AlphaFoldDB" id="A0A9X3J4V2"/>
<dbReference type="Pfam" id="PF07687">
    <property type="entry name" value="M20_dimer"/>
    <property type="match status" value="1"/>
</dbReference>
<comment type="cofactor">
    <cofactor evidence="1">
        <name>Co(2+)</name>
        <dbReference type="ChEBI" id="CHEBI:48828"/>
    </cofactor>
</comment>
<dbReference type="GO" id="GO:0005829">
    <property type="term" value="C:cytosol"/>
    <property type="evidence" value="ECO:0007669"/>
    <property type="project" value="TreeGrafter"/>
</dbReference>
<evidence type="ECO:0000313" key="19">
    <source>
        <dbReference type="EMBL" id="MCY1719758.1"/>
    </source>
</evidence>
<name>A0A9X3J4V2_9BACT</name>
<evidence type="ECO:0000256" key="16">
    <source>
        <dbReference type="ARBA" id="ARBA00077688"/>
    </source>
</evidence>
<evidence type="ECO:0000256" key="2">
    <source>
        <dbReference type="ARBA" id="ARBA00001947"/>
    </source>
</evidence>
<evidence type="ECO:0000256" key="12">
    <source>
        <dbReference type="ARBA" id="ARBA00061423"/>
    </source>
</evidence>
<reference evidence="19" key="1">
    <citation type="submission" date="2022-11" db="EMBL/GenBank/DDBJ databases">
        <title>Marilongibacter aestuarii gen. nov., sp. nov., isolated from tidal flat sediment.</title>
        <authorList>
            <person name="Jiayan W."/>
        </authorList>
    </citation>
    <scope>NUCLEOTIDE SEQUENCE</scope>
    <source>
        <strain evidence="19">Z1-6</strain>
    </source>
</reference>
<evidence type="ECO:0000256" key="9">
    <source>
        <dbReference type="ARBA" id="ARBA00036421"/>
    </source>
</evidence>
<accession>A0A9X3J4V2</accession>
<dbReference type="InterPro" id="IPR011650">
    <property type="entry name" value="Peptidase_M20_dimer"/>
</dbReference>
<sequence>MSEEIRNLEPKQLWDIFYALTQIPRPSRHEQKVQDWAVKFGENLGLETIKDEVGNVIIRKPATAGMENCKGVILQGHLDMVPQKNSDKDHDFVTDPIDTFVDGNWVTANGTTLGADNGIGVSSALAVLASKTLKHGPVEVLLTATEETGMDGAIGLKGGLLQGDILINTDTEEEGTFSIGCAGGIDVTATFKKKMTKKIPKKLSAFKLKVTGLKGGHSGVDIHLGRGNANKVFFRILKEVNNAFGVVLADIQGGSLRNAIPREAFGVVAVKTKKADAFIEKVSEMAEIIKAELVLVEPDLLIEVETAGMPESIMKKGFQKKLTRAVWAAPNDVVRMSDSMSGTVETSTNLATVKAGKENVVVSCLVRSFSETAKDALASRLESVFKLAGASVVLDGSYPGWQPNIESEILEVMKNLYSDQFGKTPELLAMHAGLECGILGSTYTNWDMISIGPTIKFPHSPDEKVNIETVQKYWDFLLNTLENIPTK</sequence>
<evidence type="ECO:0000256" key="14">
    <source>
        <dbReference type="ARBA" id="ARBA00075285"/>
    </source>
</evidence>
<dbReference type="Gene3D" id="3.40.630.10">
    <property type="entry name" value="Zn peptidases"/>
    <property type="match status" value="2"/>
</dbReference>
<keyword evidence="5" id="KW-0378">Hydrolase</keyword>
<evidence type="ECO:0000313" key="20">
    <source>
        <dbReference type="Proteomes" id="UP001145087"/>
    </source>
</evidence>
<comment type="similarity">
    <text evidence="12">Belongs to the peptidase M20C family.</text>
</comment>
<dbReference type="InterPro" id="IPR001160">
    <property type="entry name" value="Peptidase_M20C"/>
</dbReference>
<dbReference type="GO" id="GO:0046872">
    <property type="term" value="F:metal ion binding"/>
    <property type="evidence" value="ECO:0007669"/>
    <property type="project" value="UniProtKB-KW"/>
</dbReference>
<protein>
    <recommendedName>
        <fullName evidence="13">Cytosol non-specific dipeptidase</fullName>
        <ecNumber evidence="10">3.4.13.18</ecNumber>
    </recommendedName>
    <alternativeName>
        <fullName evidence="16">Aminoacyl-histidine dipeptidase</fullName>
    </alternativeName>
    <alternativeName>
        <fullName evidence="15">Beta-alanyl-histidine dipeptidase</fullName>
    </alternativeName>
    <alternativeName>
        <fullName evidence="14">Carnosinase</fullName>
    </alternativeName>
    <alternativeName>
        <fullName evidence="11">Peptidase D</fullName>
    </alternativeName>
    <alternativeName>
        <fullName evidence="17">Xaa-His dipeptidase</fullName>
    </alternativeName>
</protein>
<dbReference type="NCBIfam" id="TIGR01893">
    <property type="entry name" value="aa-his-dipept"/>
    <property type="match status" value="1"/>
</dbReference>
<dbReference type="GO" id="GO:0006508">
    <property type="term" value="P:proteolysis"/>
    <property type="evidence" value="ECO:0007669"/>
    <property type="project" value="UniProtKB-KW"/>
</dbReference>
<evidence type="ECO:0000259" key="18">
    <source>
        <dbReference type="Pfam" id="PF07687"/>
    </source>
</evidence>